<dbReference type="PROSITE" id="PS50850">
    <property type="entry name" value="MFS"/>
    <property type="match status" value="1"/>
</dbReference>
<evidence type="ECO:0000256" key="20">
    <source>
        <dbReference type="ARBA" id="ARBA00044924"/>
    </source>
</evidence>
<evidence type="ECO:0000256" key="3">
    <source>
        <dbReference type="ARBA" id="ARBA00022448"/>
    </source>
</evidence>
<keyword evidence="4 25" id="KW-0812">Transmembrane</keyword>
<feature type="transmembrane region" description="Helical" evidence="25">
    <location>
        <begin position="36"/>
        <end position="56"/>
    </location>
</feature>
<feature type="transmembrane region" description="Helical" evidence="25">
    <location>
        <begin position="63"/>
        <end position="83"/>
    </location>
</feature>
<comment type="subunit">
    <text evidence="24">Homodimer. Interacts with lysosomal protein GLMP (via lumenal domain); the interaction starts while both proteins are still in the endoplasmic reticulum and is required for stabilization of MFSD1 in lysosomes but has no direct effect on its targeting to lysosomes or transporter activity.</text>
</comment>
<evidence type="ECO:0000256" key="8">
    <source>
        <dbReference type="ARBA" id="ARBA00044876"/>
    </source>
</evidence>
<dbReference type="Gene3D" id="1.20.1250.20">
    <property type="entry name" value="MFS general substrate transporter like domains"/>
    <property type="match status" value="1"/>
</dbReference>
<reference evidence="27" key="1">
    <citation type="submission" date="2020-11" db="EMBL/GenBank/DDBJ databases">
        <authorList>
            <person name="Tran Van P."/>
        </authorList>
    </citation>
    <scope>NUCLEOTIDE SEQUENCE</scope>
</reference>
<feature type="domain" description="Major facilitator superfamily (MFS) profile" evidence="26">
    <location>
        <begin position="1"/>
        <end position="397"/>
    </location>
</feature>
<keyword evidence="6 25" id="KW-0472">Membrane</keyword>
<comment type="catalytic activity">
    <reaction evidence="17">
        <text>L-arginyl-glycine(out) = L-arginyl-glycine(in)</text>
        <dbReference type="Rhea" id="RHEA:79391"/>
        <dbReference type="ChEBI" id="CHEBI:229955"/>
    </reaction>
</comment>
<evidence type="ECO:0000256" key="23">
    <source>
        <dbReference type="ARBA" id="ARBA00045709"/>
    </source>
</evidence>
<comment type="catalytic activity">
    <reaction evidence="20">
        <text>L-lysyl-glycine(out) = L-lysyl-glycine(in)</text>
        <dbReference type="Rhea" id="RHEA:79407"/>
        <dbReference type="ChEBI" id="CHEBI:191202"/>
    </reaction>
</comment>
<name>A0A7R9M5V5_9ACAR</name>
<evidence type="ECO:0000256" key="25">
    <source>
        <dbReference type="SAM" id="Phobius"/>
    </source>
</evidence>
<evidence type="ECO:0000256" key="6">
    <source>
        <dbReference type="ARBA" id="ARBA00023136"/>
    </source>
</evidence>
<evidence type="ECO:0000256" key="13">
    <source>
        <dbReference type="ARBA" id="ARBA00044893"/>
    </source>
</evidence>
<feature type="transmembrane region" description="Helical" evidence="25">
    <location>
        <begin position="89"/>
        <end position="111"/>
    </location>
</feature>
<feature type="transmembrane region" description="Helical" evidence="25">
    <location>
        <begin position="286"/>
        <end position="308"/>
    </location>
</feature>
<comment type="catalytic activity">
    <reaction evidence="11">
        <text>L-alpha-aminoacyl-L-histidine(out) = L-alpha-aminoacyl-L-histidine(in)</text>
        <dbReference type="Rhea" id="RHEA:79375"/>
        <dbReference type="ChEBI" id="CHEBI:229967"/>
    </reaction>
</comment>
<comment type="catalytic activity">
    <reaction evidence="14">
        <text>L-aspartyl-L-lysine(out) = L-aspartyl-L-lysine(in)</text>
        <dbReference type="Rhea" id="RHEA:79411"/>
        <dbReference type="ChEBI" id="CHEBI:229953"/>
    </reaction>
</comment>
<feature type="transmembrane region" description="Helical" evidence="25">
    <location>
        <begin position="259"/>
        <end position="279"/>
    </location>
</feature>
<feature type="transmembrane region" description="Helical" evidence="25">
    <location>
        <begin position="341"/>
        <end position="359"/>
    </location>
</feature>
<evidence type="ECO:0000256" key="7">
    <source>
        <dbReference type="ARBA" id="ARBA00023228"/>
    </source>
</evidence>
<evidence type="ECO:0000259" key="26">
    <source>
        <dbReference type="PROSITE" id="PS50850"/>
    </source>
</evidence>
<feature type="non-terminal residue" evidence="27">
    <location>
        <position position="397"/>
    </location>
</feature>
<proteinExistence type="inferred from homology"/>
<feature type="transmembrane region" description="Helical" evidence="25">
    <location>
        <begin position="219"/>
        <end position="239"/>
    </location>
</feature>
<dbReference type="PANTHER" id="PTHR23512">
    <property type="entry name" value="MAJOR FACILITATOR SUPERFAMILY DOMAIN-CONTAINING PROTEIN 1"/>
    <property type="match status" value="1"/>
</dbReference>
<dbReference type="SUPFAM" id="SSF103473">
    <property type="entry name" value="MFS general substrate transporter"/>
    <property type="match status" value="1"/>
</dbReference>
<accession>A0A7R9M5V5</accession>
<sequence>GPYTIKLGNYFCFDQPGSLQEHIIGDMGVSTTTFTLLYSVFSWSNIVVNLLGGYLVDRYLGIRLGSIICCCFTVLGQFLLGVGAYVNQFWVMLFARFVFSLGSDNLTLIGYMRAIQWFPESELNFVFGMQLSVNRFGSTISFIAMEPLYNYVNQYITAYKCLGVVFMSVAALPAMDLILAIVLALLDTRAQRLLDTKSGQRERNPNDKIKFKDIVQFKLDYWLLVWVIVFNYSAVFPFISLGIPFYKRKFGFSGSEANVINSSIYFISIFASPVMGFIIGRVGHNLLFVTLSVLLTAISHAILGFTFVNPWVSIVLMGIAYSIFACIVWTVISFIVPKNTLGTAFGISQALINLILGLIDLAVGYIIDNKVTIILMLVLLIYDHKKGDVLDKRRVHQ</sequence>
<dbReference type="InterPro" id="IPR036259">
    <property type="entry name" value="MFS_trans_sf"/>
</dbReference>
<dbReference type="EMBL" id="OC922389">
    <property type="protein sequence ID" value="CAD7654140.1"/>
    <property type="molecule type" value="Genomic_DNA"/>
</dbReference>
<evidence type="ECO:0000256" key="17">
    <source>
        <dbReference type="ARBA" id="ARBA00044903"/>
    </source>
</evidence>
<evidence type="ECO:0000256" key="24">
    <source>
        <dbReference type="ARBA" id="ARBA00046376"/>
    </source>
</evidence>
<evidence type="ECO:0000256" key="21">
    <source>
        <dbReference type="ARBA" id="ARBA00044985"/>
    </source>
</evidence>
<dbReference type="InterPro" id="IPR011701">
    <property type="entry name" value="MFS"/>
</dbReference>
<dbReference type="PANTHER" id="PTHR23512:SF3">
    <property type="entry name" value="MAJOR FACILITATOR SUPERFAMILY DOMAIN-CONTAINING PROTEIN 1"/>
    <property type="match status" value="1"/>
</dbReference>
<evidence type="ECO:0000256" key="10">
    <source>
        <dbReference type="ARBA" id="ARBA00044881"/>
    </source>
</evidence>
<dbReference type="GO" id="GO:0022857">
    <property type="term" value="F:transmembrane transporter activity"/>
    <property type="evidence" value="ECO:0007669"/>
    <property type="project" value="InterPro"/>
</dbReference>
<comment type="catalytic activity">
    <reaction evidence="9">
        <text>L-histidyl-glycine(out) = L-histidyl-glycine(in)</text>
        <dbReference type="Rhea" id="RHEA:79395"/>
        <dbReference type="ChEBI" id="CHEBI:229957"/>
    </reaction>
</comment>
<keyword evidence="5 25" id="KW-1133">Transmembrane helix</keyword>
<evidence type="ECO:0000256" key="2">
    <source>
        <dbReference type="ARBA" id="ARBA00008335"/>
    </source>
</evidence>
<comment type="catalytic activity">
    <reaction evidence="16">
        <text>L-lysyl-L-lysine(out) = L-lysyl-L-lysine(in)</text>
        <dbReference type="Rhea" id="RHEA:79403"/>
        <dbReference type="ChEBI" id="CHEBI:229956"/>
    </reaction>
</comment>
<evidence type="ECO:0000256" key="5">
    <source>
        <dbReference type="ARBA" id="ARBA00022989"/>
    </source>
</evidence>
<evidence type="ECO:0000256" key="14">
    <source>
        <dbReference type="ARBA" id="ARBA00044898"/>
    </source>
</evidence>
<dbReference type="InterPro" id="IPR052187">
    <property type="entry name" value="MFSD1"/>
</dbReference>
<dbReference type="Pfam" id="PF07690">
    <property type="entry name" value="MFS_1"/>
    <property type="match status" value="1"/>
</dbReference>
<comment type="catalytic activity">
    <reaction evidence="13">
        <text>L-alpha-aminoacyl-L-lysine(out) = L-alpha-aminoacyl-L-lysine(in)</text>
        <dbReference type="Rhea" id="RHEA:79383"/>
        <dbReference type="ChEBI" id="CHEBI:229966"/>
    </reaction>
</comment>
<keyword evidence="3" id="KW-0813">Transport</keyword>
<evidence type="ECO:0000256" key="9">
    <source>
        <dbReference type="ARBA" id="ARBA00044878"/>
    </source>
</evidence>
<evidence type="ECO:0000256" key="11">
    <source>
        <dbReference type="ARBA" id="ARBA00044884"/>
    </source>
</evidence>
<protein>
    <recommendedName>
        <fullName evidence="21">Lysosomal dipeptide transporter MFSD1</fullName>
    </recommendedName>
    <alternativeName>
        <fullName evidence="22">Major facilitator superfamily domain-containing protein 1</fullName>
    </alternativeName>
</protein>
<evidence type="ECO:0000256" key="22">
    <source>
        <dbReference type="ARBA" id="ARBA00045018"/>
    </source>
</evidence>
<dbReference type="Proteomes" id="UP000728032">
    <property type="component" value="Unassembled WGS sequence"/>
</dbReference>
<evidence type="ECO:0000256" key="18">
    <source>
        <dbReference type="ARBA" id="ARBA00044912"/>
    </source>
</evidence>
<comment type="catalytic activity">
    <reaction evidence="19">
        <text>L-alanyl-L-lysine(out) = L-alanyl-L-lysine(in)</text>
        <dbReference type="Rhea" id="RHEA:79415"/>
        <dbReference type="ChEBI" id="CHEBI:192470"/>
    </reaction>
</comment>
<evidence type="ECO:0000256" key="16">
    <source>
        <dbReference type="ARBA" id="ARBA00044900"/>
    </source>
</evidence>
<gene>
    <name evidence="27" type="ORF">ONB1V03_LOCUS10790</name>
</gene>
<comment type="similarity">
    <text evidence="2">Belongs to the major facilitator superfamily.</text>
</comment>
<evidence type="ECO:0000313" key="28">
    <source>
        <dbReference type="Proteomes" id="UP000728032"/>
    </source>
</evidence>
<comment type="catalytic activity">
    <reaction evidence="15">
        <text>L-arginyl-L-alpha-amino acid(out) = L-arginyl-L-alpha-amino acid(in)</text>
        <dbReference type="Rhea" id="RHEA:79371"/>
        <dbReference type="ChEBI" id="CHEBI:84315"/>
    </reaction>
</comment>
<dbReference type="OrthoDB" id="424834at2759"/>
<keyword evidence="7" id="KW-0458">Lysosome</keyword>
<evidence type="ECO:0000256" key="15">
    <source>
        <dbReference type="ARBA" id="ARBA00044899"/>
    </source>
</evidence>
<dbReference type="EMBL" id="CAJPVJ010007564">
    <property type="protein sequence ID" value="CAG2171327.1"/>
    <property type="molecule type" value="Genomic_DNA"/>
</dbReference>
<evidence type="ECO:0000256" key="12">
    <source>
        <dbReference type="ARBA" id="ARBA00044891"/>
    </source>
</evidence>
<comment type="function">
    <text evidence="23">Lysosomal dipeptide uniporter that selectively exports lysine, arginine or histidine-containing dipeptides with a net positive charge from the lysosome lumen into the cytosol. Could play a role in a specific type of protein O-glycosylation indirectly regulating macrophages migration and tissue invasion. Also essential for liver homeostasis.</text>
</comment>
<comment type="catalytic activity">
    <reaction evidence="12">
        <text>L-lysyl-L-alpha-amino acid(out) = L-lysyl-L-alpha-amino acid(in)</text>
        <dbReference type="Rhea" id="RHEA:79387"/>
        <dbReference type="ChEBI" id="CHEBI:229965"/>
    </reaction>
</comment>
<evidence type="ECO:0000256" key="1">
    <source>
        <dbReference type="ARBA" id="ARBA00004155"/>
    </source>
</evidence>
<keyword evidence="28" id="KW-1185">Reference proteome</keyword>
<feature type="transmembrane region" description="Helical" evidence="25">
    <location>
        <begin position="164"/>
        <end position="186"/>
    </location>
</feature>
<feature type="transmembrane region" description="Helical" evidence="25">
    <location>
        <begin position="314"/>
        <end position="336"/>
    </location>
</feature>
<dbReference type="InterPro" id="IPR020846">
    <property type="entry name" value="MFS_dom"/>
</dbReference>
<comment type="catalytic activity">
    <reaction evidence="10">
        <text>L-alpha-aminoacyl-L-arginine(out) = L-alpha-aminoacyl-L-arginine(in)</text>
        <dbReference type="Rhea" id="RHEA:79367"/>
        <dbReference type="ChEBI" id="CHEBI:229968"/>
    </reaction>
</comment>
<organism evidence="27">
    <name type="scientific">Oppiella nova</name>
    <dbReference type="NCBI Taxonomy" id="334625"/>
    <lineage>
        <taxon>Eukaryota</taxon>
        <taxon>Metazoa</taxon>
        <taxon>Ecdysozoa</taxon>
        <taxon>Arthropoda</taxon>
        <taxon>Chelicerata</taxon>
        <taxon>Arachnida</taxon>
        <taxon>Acari</taxon>
        <taxon>Acariformes</taxon>
        <taxon>Sarcoptiformes</taxon>
        <taxon>Oribatida</taxon>
        <taxon>Brachypylina</taxon>
        <taxon>Oppioidea</taxon>
        <taxon>Oppiidae</taxon>
        <taxon>Oppiella</taxon>
    </lineage>
</organism>
<comment type="subcellular location">
    <subcellularLocation>
        <location evidence="1">Lysosome membrane</location>
        <topology evidence="1">Multi-pass membrane protein</topology>
    </subcellularLocation>
</comment>
<comment type="catalytic activity">
    <reaction evidence="18">
        <text>L-histidyl-L-alpha-amino acid(out) = L-histidyl-L-alpha-amino acid(in)</text>
        <dbReference type="Rhea" id="RHEA:79379"/>
        <dbReference type="ChEBI" id="CHEBI:229964"/>
    </reaction>
</comment>
<dbReference type="AlphaFoldDB" id="A0A7R9M5V5"/>
<dbReference type="GO" id="GO:0005765">
    <property type="term" value="C:lysosomal membrane"/>
    <property type="evidence" value="ECO:0007669"/>
    <property type="project" value="UniProtKB-SubCell"/>
</dbReference>
<evidence type="ECO:0000313" key="27">
    <source>
        <dbReference type="EMBL" id="CAD7654140.1"/>
    </source>
</evidence>
<evidence type="ECO:0000256" key="19">
    <source>
        <dbReference type="ARBA" id="ARBA00044919"/>
    </source>
</evidence>
<evidence type="ECO:0000256" key="4">
    <source>
        <dbReference type="ARBA" id="ARBA00022692"/>
    </source>
</evidence>
<comment type="catalytic activity">
    <reaction evidence="8">
        <text>L-lysyl-L-alanine(out) = L-lysyl-L-alanine(in)</text>
        <dbReference type="Rhea" id="RHEA:79399"/>
        <dbReference type="ChEBI" id="CHEBI:229954"/>
    </reaction>
</comment>